<organism evidence="1 2">
    <name type="scientific">candidate division KSB3 bacterium</name>
    <dbReference type="NCBI Taxonomy" id="2044937"/>
    <lineage>
        <taxon>Bacteria</taxon>
        <taxon>candidate division KSB3</taxon>
    </lineage>
</organism>
<comment type="caution">
    <text evidence="1">The sequence shown here is derived from an EMBL/GenBank/DDBJ whole genome shotgun (WGS) entry which is preliminary data.</text>
</comment>
<proteinExistence type="predicted"/>
<dbReference type="AlphaFoldDB" id="A0A2G6EAH0"/>
<reference evidence="1 2" key="1">
    <citation type="submission" date="2017-10" db="EMBL/GenBank/DDBJ databases">
        <title>Novel microbial diversity and functional potential in the marine mammal oral microbiome.</title>
        <authorList>
            <person name="Dudek N.K."/>
            <person name="Sun C.L."/>
            <person name="Burstein D."/>
            <person name="Kantor R.S."/>
            <person name="Aliaga Goltsman D.S."/>
            <person name="Bik E.M."/>
            <person name="Thomas B.C."/>
            <person name="Banfield J.F."/>
            <person name="Relman D.A."/>
        </authorList>
    </citation>
    <scope>NUCLEOTIDE SEQUENCE [LARGE SCALE GENOMIC DNA]</scope>
    <source>
        <strain evidence="1">DOLZORAL124_49_17</strain>
    </source>
</reference>
<evidence type="ECO:0000313" key="1">
    <source>
        <dbReference type="EMBL" id="PID59093.1"/>
    </source>
</evidence>
<evidence type="ECO:0000313" key="2">
    <source>
        <dbReference type="Proteomes" id="UP000229740"/>
    </source>
</evidence>
<gene>
    <name evidence="1" type="ORF">CSB45_01415</name>
</gene>
<protein>
    <submittedName>
        <fullName evidence="1">Uncharacterized protein</fullName>
    </submittedName>
</protein>
<accession>A0A2G6EAH0</accession>
<dbReference type="EMBL" id="PDPS01000020">
    <property type="protein sequence ID" value="PID59093.1"/>
    <property type="molecule type" value="Genomic_DNA"/>
</dbReference>
<sequence length="513" mass="58938">MAKECENFVLKLQHYSPKKIIGAVKTFPLQKLLNMKQQMEECLGQPERLQSCRKDELEAAREKLQLAVRTRLDTSEKLIQKFTGLSPEVISLENSVFSLVSSRDLLEDVRAANIQEHEWLKLLSKTSINILEAVNIQIQQRFSHLSPESIAVIYSDDQLNSYRRLLKSLLIHIEVDSDIFRVYSEIIRHVVEGSRIHEHSIAAARVFCRNVFENDPPDFEGVFNTYTMSELEVQQRTLQSALKTVQHDISRRPSILELEEQCRQILEAMSRHVDNRKILMRETTRVLHLSHYLSFVEIDSISENASTILMLCQVLFNEIADFLASQREHLDVSLNLTSINDAVDKVKDALHYRQFAIGQLFLEFTRIPVGELRLLSVKHLDDAQLLLQEVQAIVEDYLQRTPGLAEFEILVLSEMLQDTIQKLQKVAASKASRAASSFDKEAWEYDRSLPSLSKFYDEDLLILIRKALSIENRSAMLGEGQAALLKSSPLVPLTALKEYVESFLDVTKFRDRL</sequence>
<name>A0A2G6EAH0_9BACT</name>
<dbReference type="Proteomes" id="UP000229740">
    <property type="component" value="Unassembled WGS sequence"/>
</dbReference>